<dbReference type="Proteomes" id="UP000838763">
    <property type="component" value="Unassembled WGS sequence"/>
</dbReference>
<evidence type="ECO:0000313" key="2">
    <source>
        <dbReference type="Proteomes" id="UP000838763"/>
    </source>
</evidence>
<proteinExistence type="predicted"/>
<dbReference type="EMBL" id="CALLCH030000007">
    <property type="protein sequence ID" value="CAI4213305.1"/>
    <property type="molecule type" value="Genomic_DNA"/>
</dbReference>
<organism evidence="1 2">
    <name type="scientific">Parascedosporium putredinis</name>
    <dbReference type="NCBI Taxonomy" id="1442378"/>
    <lineage>
        <taxon>Eukaryota</taxon>
        <taxon>Fungi</taxon>
        <taxon>Dikarya</taxon>
        <taxon>Ascomycota</taxon>
        <taxon>Pezizomycotina</taxon>
        <taxon>Sordariomycetes</taxon>
        <taxon>Hypocreomycetidae</taxon>
        <taxon>Microascales</taxon>
        <taxon>Microascaceae</taxon>
        <taxon>Parascedosporium</taxon>
    </lineage>
</organism>
<reference evidence="1" key="1">
    <citation type="submission" date="2022-11" db="EMBL/GenBank/DDBJ databases">
        <authorList>
            <person name="Scott C."/>
            <person name="Bruce N."/>
        </authorList>
    </citation>
    <scope>NUCLEOTIDE SEQUENCE</scope>
</reference>
<name>A0A9P1GZQ0_9PEZI</name>
<dbReference type="AlphaFoldDB" id="A0A9P1GZQ0"/>
<comment type="caution">
    <text evidence="1">The sequence shown here is derived from an EMBL/GenBank/DDBJ whole genome shotgun (WGS) entry which is preliminary data.</text>
</comment>
<sequence length="83" mass="9541">MPAQGDFDNAIIVTLRLRRRRRRRATSYRYKDMRDNRDPIALNLAPSRIMAGLSTLWQPKLLQPWAEAAVPSPLTSDMEDSNS</sequence>
<protein>
    <submittedName>
        <fullName evidence="1">Uncharacterized protein</fullName>
    </submittedName>
</protein>
<accession>A0A9P1GZQ0</accession>
<keyword evidence="2" id="KW-1185">Reference proteome</keyword>
<evidence type="ECO:0000313" key="1">
    <source>
        <dbReference type="EMBL" id="CAI4213305.1"/>
    </source>
</evidence>
<gene>
    <name evidence="1" type="ORF">PPNO1_LOCUS3053</name>
</gene>